<accession>A0A927R9Z3</accession>
<name>A0A927R9Z3_9ACTN</name>
<dbReference type="AlphaFoldDB" id="A0A927R9Z3"/>
<keyword evidence="2" id="KW-1185">Reference proteome</keyword>
<dbReference type="EMBL" id="JADBEM010000001">
    <property type="protein sequence ID" value="MBE1607039.1"/>
    <property type="molecule type" value="Genomic_DNA"/>
</dbReference>
<comment type="caution">
    <text evidence="1">The sequence shown here is derived from an EMBL/GenBank/DDBJ whole genome shotgun (WGS) entry which is preliminary data.</text>
</comment>
<sequence>MLRIVVPTFLVGSGPLGVPGGLDETIVAAGASGPLMVR</sequence>
<proteinExistence type="predicted"/>
<evidence type="ECO:0000313" key="1">
    <source>
        <dbReference type="EMBL" id="MBE1607039.1"/>
    </source>
</evidence>
<gene>
    <name evidence="1" type="ORF">HEB94_003887</name>
</gene>
<reference evidence="1" key="1">
    <citation type="submission" date="2020-10" db="EMBL/GenBank/DDBJ databases">
        <title>Sequencing the genomes of 1000 actinobacteria strains.</title>
        <authorList>
            <person name="Klenk H.-P."/>
        </authorList>
    </citation>
    <scope>NUCLEOTIDE SEQUENCE</scope>
    <source>
        <strain evidence="1">DSM 45354</strain>
    </source>
</reference>
<organism evidence="1 2">
    <name type="scientific">Actinopolymorpha pittospori</name>
    <dbReference type="NCBI Taxonomy" id="648752"/>
    <lineage>
        <taxon>Bacteria</taxon>
        <taxon>Bacillati</taxon>
        <taxon>Actinomycetota</taxon>
        <taxon>Actinomycetes</taxon>
        <taxon>Propionibacteriales</taxon>
        <taxon>Actinopolymorphaceae</taxon>
        <taxon>Actinopolymorpha</taxon>
    </lineage>
</organism>
<protein>
    <submittedName>
        <fullName evidence="1">Uncharacterized protein</fullName>
    </submittedName>
</protein>
<dbReference type="Proteomes" id="UP000638648">
    <property type="component" value="Unassembled WGS sequence"/>
</dbReference>
<evidence type="ECO:0000313" key="2">
    <source>
        <dbReference type="Proteomes" id="UP000638648"/>
    </source>
</evidence>